<feature type="short sequence motif" description="Gly-cisPro motif, important for rejection of L-amino acids" evidence="2">
    <location>
        <begin position="137"/>
        <end position="138"/>
    </location>
</feature>
<gene>
    <name evidence="2 3" type="primary">dtd</name>
    <name evidence="3" type="ORF">HMPREF1316_1071</name>
</gene>
<proteinExistence type="inferred from homology"/>
<dbReference type="EMBL" id="AWEZ01000006">
    <property type="protein sequence ID" value="ERL10615.1"/>
    <property type="molecule type" value="Genomic_DNA"/>
</dbReference>
<dbReference type="RefSeq" id="WP_021724939.1">
    <property type="nucleotide sequence ID" value="NZ_AWEZ01000006.1"/>
</dbReference>
<dbReference type="GO" id="GO:0106026">
    <property type="term" value="F:Gly-tRNA(Ala) deacylase activity"/>
    <property type="evidence" value="ECO:0007669"/>
    <property type="project" value="UniProtKB-UniRule"/>
</dbReference>
<dbReference type="PANTHER" id="PTHR10472:SF5">
    <property type="entry name" value="D-AMINOACYL-TRNA DEACYLASE 1"/>
    <property type="match status" value="1"/>
</dbReference>
<dbReference type="Gene3D" id="3.50.80.10">
    <property type="entry name" value="D-tyrosyl-tRNA(Tyr) deacylase"/>
    <property type="match status" value="1"/>
</dbReference>
<dbReference type="SUPFAM" id="SSF69500">
    <property type="entry name" value="DTD-like"/>
    <property type="match status" value="1"/>
</dbReference>
<comment type="caution">
    <text evidence="3">The sequence shown here is derived from an EMBL/GenBank/DDBJ whole genome shotgun (WGS) entry which is preliminary data.</text>
</comment>
<keyword evidence="2 3" id="KW-0378">Hydrolase</keyword>
<dbReference type="Pfam" id="PF02580">
    <property type="entry name" value="Tyr_Deacylase"/>
    <property type="match status" value="1"/>
</dbReference>
<dbReference type="GO" id="GO:0005737">
    <property type="term" value="C:cytoplasm"/>
    <property type="evidence" value="ECO:0007669"/>
    <property type="project" value="UniProtKB-SubCell"/>
</dbReference>
<keyword evidence="2" id="KW-0694">RNA-binding</keyword>
<name>U2TWC6_9ACTN</name>
<dbReference type="HAMAP" id="MF_00518">
    <property type="entry name" value="Deacylase_Dtd"/>
    <property type="match status" value="1"/>
</dbReference>
<evidence type="ECO:0000256" key="2">
    <source>
        <dbReference type="HAMAP-Rule" id="MF_00518"/>
    </source>
</evidence>
<evidence type="ECO:0000313" key="3">
    <source>
        <dbReference type="EMBL" id="ERL10615.1"/>
    </source>
</evidence>
<dbReference type="PANTHER" id="PTHR10472">
    <property type="entry name" value="D-TYROSYL-TRNA TYR DEACYLASE"/>
    <property type="match status" value="1"/>
</dbReference>
<keyword evidence="2" id="KW-0963">Cytoplasm</keyword>
<reference evidence="3 4" key="1">
    <citation type="submission" date="2013-08" db="EMBL/GenBank/DDBJ databases">
        <authorList>
            <person name="Durkin A.S."/>
            <person name="Haft D.R."/>
            <person name="McCorrison J."/>
            <person name="Torralba M."/>
            <person name="Gillis M."/>
            <person name="Haft D.H."/>
            <person name="Methe B."/>
            <person name="Sutton G."/>
            <person name="Nelson K.E."/>
        </authorList>
    </citation>
    <scope>NUCLEOTIDE SEQUENCE [LARGE SCALE GENOMIC DNA]</scope>
    <source>
        <strain evidence="3 4">F0195</strain>
    </source>
</reference>
<dbReference type="PATRIC" id="fig|1125712.3.peg.122"/>
<dbReference type="FunFam" id="3.50.80.10:FF:000001">
    <property type="entry name" value="D-aminoacyl-tRNA deacylase"/>
    <property type="match status" value="1"/>
</dbReference>
<accession>U2TWC6</accession>
<comment type="catalytic activity">
    <reaction evidence="2">
        <text>a D-aminoacyl-tRNA + H2O = a tRNA + a D-alpha-amino acid + H(+)</text>
        <dbReference type="Rhea" id="RHEA:13953"/>
        <dbReference type="Rhea" id="RHEA-COMP:10123"/>
        <dbReference type="Rhea" id="RHEA-COMP:10124"/>
        <dbReference type="ChEBI" id="CHEBI:15377"/>
        <dbReference type="ChEBI" id="CHEBI:15378"/>
        <dbReference type="ChEBI" id="CHEBI:59871"/>
        <dbReference type="ChEBI" id="CHEBI:78442"/>
        <dbReference type="ChEBI" id="CHEBI:79333"/>
        <dbReference type="EC" id="3.1.1.96"/>
    </reaction>
</comment>
<protein>
    <recommendedName>
        <fullName evidence="2">D-aminoacyl-tRNA deacylase</fullName>
        <shortName evidence="2">DTD</shortName>
        <ecNumber evidence="2">3.1.1.96</ecNumber>
    </recommendedName>
    <alternativeName>
        <fullName evidence="2">Gly-tRNA(Ala) deacylase</fullName>
        <ecNumber evidence="2">3.1.1.-</ecNumber>
    </alternativeName>
</protein>
<dbReference type="GO" id="GO:0000049">
    <property type="term" value="F:tRNA binding"/>
    <property type="evidence" value="ECO:0007669"/>
    <property type="project" value="UniProtKB-UniRule"/>
</dbReference>
<comment type="subcellular location">
    <subcellularLocation>
        <location evidence="2">Cytoplasm</location>
    </subcellularLocation>
</comment>
<dbReference type="GO" id="GO:0051500">
    <property type="term" value="F:D-tyrosyl-tRNA(Tyr) deacylase activity"/>
    <property type="evidence" value="ECO:0007669"/>
    <property type="project" value="TreeGrafter"/>
</dbReference>
<comment type="similarity">
    <text evidence="1 2">Belongs to the DTD family.</text>
</comment>
<dbReference type="NCBIfam" id="TIGR00256">
    <property type="entry name" value="D-aminoacyl-tRNA deacylase"/>
    <property type="match status" value="1"/>
</dbReference>
<comment type="function">
    <text evidence="2">An aminoacyl-tRNA editing enzyme that deacylates mischarged D-aminoacyl-tRNAs. Also deacylates mischarged glycyl-tRNA(Ala), protecting cells against glycine mischarging by AlaRS. Acts via tRNA-based rather than protein-based catalysis; rejects L-amino acids rather than detecting D-amino acids in the active site. By recycling D-aminoacyl-tRNA to D-amino acids and free tRNA molecules, this enzyme counteracts the toxicity associated with the formation of D-aminoacyl-tRNA entities in vivo and helps enforce protein L-homochirality.</text>
</comment>
<dbReference type="GO" id="GO:0019478">
    <property type="term" value="P:D-amino acid catabolic process"/>
    <property type="evidence" value="ECO:0007669"/>
    <property type="project" value="UniProtKB-UniRule"/>
</dbReference>
<keyword evidence="2" id="KW-0820">tRNA-binding</keyword>
<comment type="catalytic activity">
    <reaction evidence="2">
        <text>glycyl-tRNA(Ala) + H2O = tRNA(Ala) + glycine + H(+)</text>
        <dbReference type="Rhea" id="RHEA:53744"/>
        <dbReference type="Rhea" id="RHEA-COMP:9657"/>
        <dbReference type="Rhea" id="RHEA-COMP:13640"/>
        <dbReference type="ChEBI" id="CHEBI:15377"/>
        <dbReference type="ChEBI" id="CHEBI:15378"/>
        <dbReference type="ChEBI" id="CHEBI:57305"/>
        <dbReference type="ChEBI" id="CHEBI:78442"/>
        <dbReference type="ChEBI" id="CHEBI:78522"/>
    </reaction>
</comment>
<keyword evidence="4" id="KW-1185">Reference proteome</keyword>
<dbReference type="eggNOG" id="COG1490">
    <property type="taxonomic scope" value="Bacteria"/>
</dbReference>
<dbReference type="InterPro" id="IPR003732">
    <property type="entry name" value="Daa-tRNA_deacyls_DTD"/>
</dbReference>
<sequence length="154" mass="16875">MRAILQRVRRASVSVDGTEVGRCGSGYLILLGVAPHDSDRTARLLWDKVSHLRVFADETGRMNRSLLDVSGEVLVVSQFTLYADCRRGRRPSFAGAAEPAVASRLYERFCSLAEADVAQVGRGTFGAHMEVSLVNDGPVTICLDTDELTTPRHR</sequence>
<organism evidence="3 4">
    <name type="scientific">Olsenella profusa F0195</name>
    <dbReference type="NCBI Taxonomy" id="1125712"/>
    <lineage>
        <taxon>Bacteria</taxon>
        <taxon>Bacillati</taxon>
        <taxon>Actinomycetota</taxon>
        <taxon>Coriobacteriia</taxon>
        <taxon>Coriobacteriales</taxon>
        <taxon>Atopobiaceae</taxon>
        <taxon>Olsenella</taxon>
    </lineage>
</organism>
<dbReference type="Proteomes" id="UP000016638">
    <property type="component" value="Unassembled WGS sequence"/>
</dbReference>
<evidence type="ECO:0000256" key="1">
    <source>
        <dbReference type="ARBA" id="ARBA00009673"/>
    </source>
</evidence>
<dbReference type="EC" id="3.1.1.96" evidence="2"/>
<comment type="subunit">
    <text evidence="2">Homodimer.</text>
</comment>
<dbReference type="GO" id="GO:0043908">
    <property type="term" value="F:Ser(Gly)-tRNA(Ala) hydrolase activity"/>
    <property type="evidence" value="ECO:0007669"/>
    <property type="project" value="UniProtKB-UniRule"/>
</dbReference>
<dbReference type="EC" id="3.1.1.-" evidence="2"/>
<dbReference type="InterPro" id="IPR023509">
    <property type="entry name" value="DTD-like_sf"/>
</dbReference>
<comment type="domain">
    <text evidence="2">A Gly-cisPro motif from one monomer fits into the active site of the other monomer to allow specific chiral rejection of L-amino acids.</text>
</comment>
<dbReference type="OrthoDB" id="9801395at2"/>
<dbReference type="AlphaFoldDB" id="U2TWC6"/>
<evidence type="ECO:0000313" key="4">
    <source>
        <dbReference type="Proteomes" id="UP000016638"/>
    </source>
</evidence>
<dbReference type="STRING" id="1125712.HMPREF1316_1071"/>